<organism evidence="1 2">
    <name type="scientific">Thamnocephalis sphaerospora</name>
    <dbReference type="NCBI Taxonomy" id="78915"/>
    <lineage>
        <taxon>Eukaryota</taxon>
        <taxon>Fungi</taxon>
        <taxon>Fungi incertae sedis</taxon>
        <taxon>Zoopagomycota</taxon>
        <taxon>Zoopagomycotina</taxon>
        <taxon>Zoopagomycetes</taxon>
        <taxon>Zoopagales</taxon>
        <taxon>Sigmoideomycetaceae</taxon>
        <taxon>Thamnocephalis</taxon>
    </lineage>
</organism>
<keyword evidence="2" id="KW-1185">Reference proteome</keyword>
<evidence type="ECO:0000313" key="2">
    <source>
        <dbReference type="Proteomes" id="UP000271241"/>
    </source>
</evidence>
<reference evidence="2" key="1">
    <citation type="journal article" date="2018" name="Nat. Microbiol.">
        <title>Leveraging single-cell genomics to expand the fungal tree of life.</title>
        <authorList>
            <person name="Ahrendt S.R."/>
            <person name="Quandt C.A."/>
            <person name="Ciobanu D."/>
            <person name="Clum A."/>
            <person name="Salamov A."/>
            <person name="Andreopoulos B."/>
            <person name="Cheng J.F."/>
            <person name="Woyke T."/>
            <person name="Pelin A."/>
            <person name="Henrissat B."/>
            <person name="Reynolds N.K."/>
            <person name="Benny G.L."/>
            <person name="Smith M.E."/>
            <person name="James T.Y."/>
            <person name="Grigoriev I.V."/>
        </authorList>
    </citation>
    <scope>NUCLEOTIDE SEQUENCE [LARGE SCALE GENOMIC DNA]</scope>
    <source>
        <strain evidence="2">RSA 1356</strain>
    </source>
</reference>
<accession>A0A4P9XIW3</accession>
<feature type="non-terminal residue" evidence="1">
    <location>
        <position position="167"/>
    </location>
</feature>
<evidence type="ECO:0000313" key="1">
    <source>
        <dbReference type="EMBL" id="RKP05662.1"/>
    </source>
</evidence>
<protein>
    <submittedName>
        <fullName evidence="1">Uncharacterized protein</fullName>
    </submittedName>
</protein>
<dbReference type="AlphaFoldDB" id="A0A4P9XIW3"/>
<name>A0A4P9XIW3_9FUNG</name>
<proteinExistence type="predicted"/>
<gene>
    <name evidence="1" type="ORF">THASP1DRAFT_25878</name>
</gene>
<sequence>MSARFAANEQSRRAPARRLPGFLWGMLLLLSLQVLLVDFTQWGPLHVQAQQPATAAPPNVKKIAEDISAFVNSTLTQILEQKNTNNASQREVAVIFKQRSNATELEKLGAELLSLFDLRFITRLLTAEQIELLKKLDIVDVVVEEKPVRASGRITGLASTANSTNVT</sequence>
<dbReference type="EMBL" id="KZ993065">
    <property type="protein sequence ID" value="RKP05662.1"/>
    <property type="molecule type" value="Genomic_DNA"/>
</dbReference>
<dbReference type="Proteomes" id="UP000271241">
    <property type="component" value="Unassembled WGS sequence"/>
</dbReference>